<dbReference type="EMBL" id="FO704551">
    <property type="protein sequence ID" value="CDG22424.1"/>
    <property type="molecule type" value="Genomic_DNA"/>
</dbReference>
<gene>
    <name evidence="2" type="ORF">XPG1_2772</name>
</gene>
<keyword evidence="1" id="KW-1133">Transmembrane helix</keyword>
<organism evidence="2 3">
    <name type="scientific">Xenorhabdus poinarii G6</name>
    <dbReference type="NCBI Taxonomy" id="1354304"/>
    <lineage>
        <taxon>Bacteria</taxon>
        <taxon>Pseudomonadati</taxon>
        <taxon>Pseudomonadota</taxon>
        <taxon>Gammaproteobacteria</taxon>
        <taxon>Enterobacterales</taxon>
        <taxon>Morganellaceae</taxon>
        <taxon>Xenorhabdus</taxon>
    </lineage>
</organism>
<evidence type="ECO:0000256" key="1">
    <source>
        <dbReference type="SAM" id="Phobius"/>
    </source>
</evidence>
<dbReference type="HOGENOM" id="CLU_2412498_0_0_6"/>
<sequence>MKIMLKFNRLNELQSININVIATYFTLHIYKVIFYCLPCKIVFSLYFKILVHIGVISTINYKIYMEVEKQINNHFIVFHHLIEIKNNFKKLT</sequence>
<keyword evidence="3" id="KW-1185">Reference proteome</keyword>
<name>A0A068R5Y4_9GAMM</name>
<keyword evidence="1" id="KW-0472">Membrane</keyword>
<feature type="transmembrane region" description="Helical" evidence="1">
    <location>
        <begin position="41"/>
        <end position="61"/>
    </location>
</feature>
<accession>A0A068R5Y4</accession>
<evidence type="ECO:0000313" key="3">
    <source>
        <dbReference type="Proteomes" id="UP000032735"/>
    </source>
</evidence>
<reference evidence="2 3" key="1">
    <citation type="submission" date="2013-07" db="EMBL/GenBank/DDBJ databases">
        <authorList>
            <person name="Genoscope - CEA"/>
        </authorList>
    </citation>
    <scope>NUCLEOTIDE SEQUENCE [LARGE SCALE GENOMIC DNA]</scope>
    <source>
        <strain evidence="2 3">G6</strain>
    </source>
</reference>
<keyword evidence="1" id="KW-0812">Transmembrane</keyword>
<protein>
    <submittedName>
        <fullName evidence="2">Uncharacterized protein</fullName>
    </submittedName>
</protein>
<dbReference type="KEGG" id="xpo:XPG1_2772"/>
<dbReference type="Proteomes" id="UP000032735">
    <property type="component" value="Chromosome"/>
</dbReference>
<dbReference type="AlphaFoldDB" id="A0A068R5Y4"/>
<proteinExistence type="predicted"/>
<evidence type="ECO:0000313" key="2">
    <source>
        <dbReference type="EMBL" id="CDG22424.1"/>
    </source>
</evidence>